<evidence type="ECO:0000259" key="4">
    <source>
        <dbReference type="PROSITE" id="PS50052"/>
    </source>
</evidence>
<evidence type="ECO:0000313" key="5">
    <source>
        <dbReference type="Proteomes" id="UP000695000"/>
    </source>
</evidence>
<dbReference type="PANTHER" id="PTHR15454">
    <property type="entry name" value="NISCHARIN RELATED"/>
    <property type="match status" value="1"/>
</dbReference>
<feature type="region of interest" description="Disordered" evidence="3">
    <location>
        <begin position="580"/>
        <end position="600"/>
    </location>
</feature>
<dbReference type="GeneID" id="108566986"/>
<feature type="compositionally biased region" description="Basic and acidic residues" evidence="3">
    <location>
        <begin position="584"/>
        <end position="597"/>
    </location>
</feature>
<keyword evidence="1" id="KW-0433">Leucine-rich repeat</keyword>
<gene>
    <name evidence="6" type="primary">LOC108566986</name>
</gene>
<evidence type="ECO:0000313" key="6">
    <source>
        <dbReference type="RefSeq" id="XP_017782646.1"/>
    </source>
</evidence>
<dbReference type="Gene3D" id="3.40.50.300">
    <property type="entry name" value="P-loop containing nucleotide triphosphate hydrolases"/>
    <property type="match status" value="1"/>
</dbReference>
<accession>A0ABM1N746</accession>
<dbReference type="PROSITE" id="PS51450">
    <property type="entry name" value="LRR"/>
    <property type="match status" value="4"/>
</dbReference>
<dbReference type="Gene3D" id="3.80.10.10">
    <property type="entry name" value="Ribonuclease Inhibitor"/>
    <property type="match status" value="2"/>
</dbReference>
<dbReference type="InterPro" id="IPR032675">
    <property type="entry name" value="LRR_dom_sf"/>
</dbReference>
<sequence>MSYYSTEQSKINFVPNTSDSEFMIFETLEPRPSFMYTTPKILAPVHCFDYQIHAFDIEILKEEWKDESYTKPRDFISLKMNELEKTGYLTDRLVEVCSAKLERSALPGQFILSYCNISRKVKISISKFIILNTSVFSLEFGEHRHFTIPSTSSILELYLDVSHNIISDLLDFKPPLNLIYVNFSHNTIEKLPDLTDFWSLVYLDVSHNDISVIEGLKNLKYLNYLDLSYNAIKCLSNLPERNLERLCIDHNLISNYTDDIFGVYSLVHVSVAHNRLSSLKMFERMTQLETLNLQKNDIVDLIELASFKKLSHLHKLTLKGNPICKRTKYREICIYLAPCLKVLDEEVIEVNEKGFVDYLYTNSMVRDAGYDHAMMEILYQLNVPTINSSVVPGYQNLASIIVLVGPSGSKKKAVIMNLVEKFPKFLRVGISYTTRPRCDHEVDGKDYFFVSDETYEQLLHDGKLLCSTLKYGHHFGIGYDEFSKISEQAGILIFNCDVTCALQIRSKFLNCKLILALPKDPEVHRNWLRDKFSCAPWMASYINAFILKYKSMKRSKIEDFEMQFCASIVEDLLKFLDQPSPGETKIENEQEESNHFDLEEDEEESIYAHEEKLPGEEPKVIIDDLEEIYCPKSVNTLGSMSKSLTQTEASKMIPILRTSTERSMNSSFSVSFSSMSTEPNQSSLERQKQIEETSKCENIEAAGSSSSTKKKICFVDDKNEDKKGPQYIADAMAPSISEINDMLVTSEYFKKTGASSLVGKNARAYFEYLICAEKSNQNFTDDCEVCMDFFMEEQMQKRDVYLQMYLFNPGLYFAIIYTDDFDEAIQKMHSVLKTCVEMQRKYHDEEPKVVQHGSCPEILDAKIKQLYAMLK</sequence>
<dbReference type="Pfam" id="PF13855">
    <property type="entry name" value="LRR_8"/>
    <property type="match status" value="1"/>
</dbReference>
<protein>
    <submittedName>
        <fullName evidence="6">Uncharacterized protein LOC108566986</fullName>
    </submittedName>
</protein>
<organism evidence="5 6">
    <name type="scientific">Nicrophorus vespilloides</name>
    <name type="common">Boreal carrion beetle</name>
    <dbReference type="NCBI Taxonomy" id="110193"/>
    <lineage>
        <taxon>Eukaryota</taxon>
        <taxon>Metazoa</taxon>
        <taxon>Ecdysozoa</taxon>
        <taxon>Arthropoda</taxon>
        <taxon>Hexapoda</taxon>
        <taxon>Insecta</taxon>
        <taxon>Pterygota</taxon>
        <taxon>Neoptera</taxon>
        <taxon>Endopterygota</taxon>
        <taxon>Coleoptera</taxon>
        <taxon>Polyphaga</taxon>
        <taxon>Staphyliniformia</taxon>
        <taxon>Silphidae</taxon>
        <taxon>Nicrophorinae</taxon>
        <taxon>Nicrophorus</taxon>
    </lineage>
</organism>
<dbReference type="Pfam" id="PF12799">
    <property type="entry name" value="LRR_4"/>
    <property type="match status" value="1"/>
</dbReference>
<name>A0ABM1N746_NICVS</name>
<reference evidence="6" key="1">
    <citation type="submission" date="2025-08" db="UniProtKB">
        <authorList>
            <consortium name="RefSeq"/>
        </authorList>
    </citation>
    <scope>IDENTIFICATION</scope>
    <source>
        <tissue evidence="6">Whole Larva</tissue>
    </source>
</reference>
<dbReference type="InterPro" id="IPR001611">
    <property type="entry name" value="Leu-rich_rpt"/>
</dbReference>
<keyword evidence="2" id="KW-0677">Repeat</keyword>
<dbReference type="SUPFAM" id="SSF52058">
    <property type="entry name" value="L domain-like"/>
    <property type="match status" value="1"/>
</dbReference>
<dbReference type="SUPFAM" id="SSF52540">
    <property type="entry name" value="P-loop containing nucleoside triphosphate hydrolases"/>
    <property type="match status" value="1"/>
</dbReference>
<evidence type="ECO:0000256" key="2">
    <source>
        <dbReference type="ARBA" id="ARBA00022737"/>
    </source>
</evidence>
<dbReference type="Pfam" id="PF00625">
    <property type="entry name" value="Guanylate_kin"/>
    <property type="match status" value="1"/>
</dbReference>
<dbReference type="SMART" id="SM00365">
    <property type="entry name" value="LRR_SD22"/>
    <property type="match status" value="3"/>
</dbReference>
<evidence type="ECO:0000256" key="1">
    <source>
        <dbReference type="ARBA" id="ARBA00022614"/>
    </source>
</evidence>
<dbReference type="InterPro" id="IPR027417">
    <property type="entry name" value="P-loop_NTPase"/>
</dbReference>
<dbReference type="InterPro" id="IPR008145">
    <property type="entry name" value="GK/Ca_channel_bsu"/>
</dbReference>
<dbReference type="RefSeq" id="XP_017782646.1">
    <property type="nucleotide sequence ID" value="XM_017927157.1"/>
</dbReference>
<dbReference type="Proteomes" id="UP000695000">
    <property type="component" value="Unplaced"/>
</dbReference>
<dbReference type="InterPro" id="IPR025875">
    <property type="entry name" value="Leu-rich_rpt_4"/>
</dbReference>
<dbReference type="PANTHER" id="PTHR15454:SF56">
    <property type="entry name" value="PROTEIN PHOSPHATASE 1 REGULATORY SUBUNIT 7-RELATED"/>
    <property type="match status" value="1"/>
</dbReference>
<proteinExistence type="predicted"/>
<dbReference type="InterPro" id="IPR008144">
    <property type="entry name" value="Guanylate_kin-like_dom"/>
</dbReference>
<dbReference type="SMART" id="SM00072">
    <property type="entry name" value="GuKc"/>
    <property type="match status" value="1"/>
</dbReference>
<evidence type="ECO:0000256" key="3">
    <source>
        <dbReference type="SAM" id="MobiDB-lite"/>
    </source>
</evidence>
<feature type="domain" description="Guanylate kinase-like" evidence="4">
    <location>
        <begin position="398"/>
        <end position="591"/>
    </location>
</feature>
<keyword evidence="5" id="KW-1185">Reference proteome</keyword>
<dbReference type="PROSITE" id="PS50052">
    <property type="entry name" value="GUANYLATE_KINASE_2"/>
    <property type="match status" value="1"/>
</dbReference>